<dbReference type="eggNOG" id="KOG4157">
    <property type="taxonomic scope" value="Eukaryota"/>
</dbReference>
<accession>D7G445</accession>
<proteinExistence type="predicted"/>
<dbReference type="PANTHER" id="PTHR45964:SF5">
    <property type="entry name" value="WSCD FAMILY MEMBER CG9164"/>
    <property type="match status" value="1"/>
</dbReference>
<dbReference type="EMBL" id="FN649760">
    <property type="protein sequence ID" value="CBJ33663.1"/>
    <property type="molecule type" value="Genomic_DNA"/>
</dbReference>
<dbReference type="InterPro" id="IPR002889">
    <property type="entry name" value="WSC_carb-bd"/>
</dbReference>
<keyword evidence="5" id="KW-1185">Reference proteome</keyword>
<evidence type="ECO:0000256" key="2">
    <source>
        <dbReference type="SAM" id="SignalP"/>
    </source>
</evidence>
<dbReference type="Pfam" id="PF01822">
    <property type="entry name" value="WSC"/>
    <property type="match status" value="2"/>
</dbReference>
<feature type="chain" id="PRO_5003096036" description="WSC domain-containing protein" evidence="2">
    <location>
        <begin position="18"/>
        <end position="230"/>
    </location>
</feature>
<dbReference type="AlphaFoldDB" id="D7G445"/>
<dbReference type="STRING" id="2880.D7G445"/>
<dbReference type="Proteomes" id="UP000002630">
    <property type="component" value="Unassembled WGS sequence"/>
</dbReference>
<dbReference type="InterPro" id="IPR051589">
    <property type="entry name" value="Sialate-O-sulfotransferase"/>
</dbReference>
<sequence length="230" mass="24879">MKLPASSTLLGLAMVAAFPIKTITGDHLDDFVLVGCYADSRSLRIMFDKQSKPIMSADICYDLCNDGTNTHFGTQFGRECWCGIHPALATHGELDIDSCDMACKGTGGENCGGFDKMTVYDIQAVNGGTGTDYEGCFRDARPRAMPGDPLVFDAMTNKLCVDHCASFGYAWAATEYGQECFCGNNDEPYTYHEIDEGECDFTCPGSSAAPDETCGGRWALSVYSAYPTQL</sequence>
<dbReference type="InParanoid" id="D7G445"/>
<evidence type="ECO:0000313" key="4">
    <source>
        <dbReference type="EMBL" id="CBJ33663.1"/>
    </source>
</evidence>
<name>D7G445_ECTSI</name>
<feature type="domain" description="WSC" evidence="3">
    <location>
        <begin position="30"/>
        <end position="123"/>
    </location>
</feature>
<feature type="signal peptide" evidence="2">
    <location>
        <begin position="1"/>
        <end position="17"/>
    </location>
</feature>
<reference evidence="4 5" key="1">
    <citation type="journal article" date="2010" name="Nature">
        <title>The Ectocarpus genome and the independent evolution of multicellularity in brown algae.</title>
        <authorList>
            <person name="Cock J.M."/>
            <person name="Sterck L."/>
            <person name="Rouze P."/>
            <person name="Scornet D."/>
            <person name="Allen A.E."/>
            <person name="Amoutzias G."/>
            <person name="Anthouard V."/>
            <person name="Artiguenave F."/>
            <person name="Aury J.M."/>
            <person name="Badger J.H."/>
            <person name="Beszteri B."/>
            <person name="Billiau K."/>
            <person name="Bonnet E."/>
            <person name="Bothwell J.H."/>
            <person name="Bowler C."/>
            <person name="Boyen C."/>
            <person name="Brownlee C."/>
            <person name="Carrano C.J."/>
            <person name="Charrier B."/>
            <person name="Cho G.Y."/>
            <person name="Coelho S.M."/>
            <person name="Collen J."/>
            <person name="Corre E."/>
            <person name="Da Silva C."/>
            <person name="Delage L."/>
            <person name="Delaroque N."/>
            <person name="Dittami S.M."/>
            <person name="Doulbeau S."/>
            <person name="Elias M."/>
            <person name="Farnham G."/>
            <person name="Gachon C.M."/>
            <person name="Gschloessl B."/>
            <person name="Heesch S."/>
            <person name="Jabbari K."/>
            <person name="Jubin C."/>
            <person name="Kawai H."/>
            <person name="Kimura K."/>
            <person name="Kloareg B."/>
            <person name="Kupper F.C."/>
            <person name="Lang D."/>
            <person name="Le Bail A."/>
            <person name="Leblanc C."/>
            <person name="Lerouge P."/>
            <person name="Lohr M."/>
            <person name="Lopez P.J."/>
            <person name="Martens C."/>
            <person name="Maumus F."/>
            <person name="Michel G."/>
            <person name="Miranda-Saavedra D."/>
            <person name="Morales J."/>
            <person name="Moreau H."/>
            <person name="Motomura T."/>
            <person name="Nagasato C."/>
            <person name="Napoli C.A."/>
            <person name="Nelson D.R."/>
            <person name="Nyvall-Collen P."/>
            <person name="Peters A.F."/>
            <person name="Pommier C."/>
            <person name="Potin P."/>
            <person name="Poulain J."/>
            <person name="Quesneville H."/>
            <person name="Read B."/>
            <person name="Rensing S.A."/>
            <person name="Ritter A."/>
            <person name="Rousvoal S."/>
            <person name="Samanta M."/>
            <person name="Samson G."/>
            <person name="Schroeder D.C."/>
            <person name="Segurens B."/>
            <person name="Strittmatter M."/>
            <person name="Tonon T."/>
            <person name="Tregear J.W."/>
            <person name="Valentin K."/>
            <person name="von Dassow P."/>
            <person name="Yamagishi T."/>
            <person name="Van de Peer Y."/>
            <person name="Wincker P."/>
        </authorList>
    </citation>
    <scope>NUCLEOTIDE SEQUENCE [LARGE SCALE GENOMIC DNA]</scope>
    <source>
        <strain evidence="5">Ec32 / CCAP1310/4</strain>
    </source>
</reference>
<protein>
    <recommendedName>
        <fullName evidence="3">WSC domain-containing protein</fullName>
    </recommendedName>
</protein>
<dbReference type="OrthoDB" id="2019572at2759"/>
<gene>
    <name evidence="4" type="ORF">Esi_0546_0003</name>
</gene>
<organism evidence="4 5">
    <name type="scientific">Ectocarpus siliculosus</name>
    <name type="common">Brown alga</name>
    <name type="synonym">Conferva siliculosa</name>
    <dbReference type="NCBI Taxonomy" id="2880"/>
    <lineage>
        <taxon>Eukaryota</taxon>
        <taxon>Sar</taxon>
        <taxon>Stramenopiles</taxon>
        <taxon>Ochrophyta</taxon>
        <taxon>PX clade</taxon>
        <taxon>Phaeophyceae</taxon>
        <taxon>Ectocarpales</taxon>
        <taxon>Ectocarpaceae</taxon>
        <taxon>Ectocarpus</taxon>
    </lineage>
</organism>
<keyword evidence="1" id="KW-0677">Repeat</keyword>
<evidence type="ECO:0000256" key="1">
    <source>
        <dbReference type="ARBA" id="ARBA00022737"/>
    </source>
</evidence>
<evidence type="ECO:0000313" key="5">
    <source>
        <dbReference type="Proteomes" id="UP000002630"/>
    </source>
</evidence>
<feature type="domain" description="WSC" evidence="3">
    <location>
        <begin position="130"/>
        <end position="226"/>
    </location>
</feature>
<dbReference type="PROSITE" id="PS51212">
    <property type="entry name" value="WSC"/>
    <property type="match status" value="2"/>
</dbReference>
<dbReference type="PANTHER" id="PTHR45964">
    <property type="entry name" value="WSCD FAMILY MEMBER CG9164"/>
    <property type="match status" value="1"/>
</dbReference>
<evidence type="ECO:0000259" key="3">
    <source>
        <dbReference type="PROSITE" id="PS51212"/>
    </source>
</evidence>
<dbReference type="SMART" id="SM00321">
    <property type="entry name" value="WSC"/>
    <property type="match status" value="2"/>
</dbReference>
<keyword evidence="2" id="KW-0732">Signal</keyword>